<dbReference type="Proteomes" id="UP001642360">
    <property type="component" value="Unassembled WGS sequence"/>
</dbReference>
<dbReference type="AlphaFoldDB" id="A0ABC8RUZ1"/>
<name>A0ABC8RUZ1_9AQUA</name>
<evidence type="ECO:0000313" key="1">
    <source>
        <dbReference type="EMBL" id="CAK9148790.1"/>
    </source>
</evidence>
<keyword evidence="2" id="KW-1185">Reference proteome</keyword>
<dbReference type="EMBL" id="CAUOFW020001803">
    <property type="protein sequence ID" value="CAK9148790.1"/>
    <property type="molecule type" value="Genomic_DNA"/>
</dbReference>
<organism evidence="1 2">
    <name type="scientific">Ilex paraguariensis</name>
    <name type="common">yerba mate</name>
    <dbReference type="NCBI Taxonomy" id="185542"/>
    <lineage>
        <taxon>Eukaryota</taxon>
        <taxon>Viridiplantae</taxon>
        <taxon>Streptophyta</taxon>
        <taxon>Embryophyta</taxon>
        <taxon>Tracheophyta</taxon>
        <taxon>Spermatophyta</taxon>
        <taxon>Magnoliopsida</taxon>
        <taxon>eudicotyledons</taxon>
        <taxon>Gunneridae</taxon>
        <taxon>Pentapetalae</taxon>
        <taxon>asterids</taxon>
        <taxon>campanulids</taxon>
        <taxon>Aquifoliales</taxon>
        <taxon>Aquifoliaceae</taxon>
        <taxon>Ilex</taxon>
    </lineage>
</organism>
<protein>
    <submittedName>
        <fullName evidence="1">Uncharacterized protein</fullName>
    </submittedName>
</protein>
<evidence type="ECO:0000313" key="2">
    <source>
        <dbReference type="Proteomes" id="UP001642360"/>
    </source>
</evidence>
<gene>
    <name evidence="1" type="ORF">ILEXP_LOCUS16774</name>
</gene>
<proteinExistence type="predicted"/>
<accession>A0ABC8RUZ1</accession>
<reference evidence="1 2" key="1">
    <citation type="submission" date="2024-02" db="EMBL/GenBank/DDBJ databases">
        <authorList>
            <person name="Vignale AGUSTIN F."/>
            <person name="Sosa J E."/>
            <person name="Modenutti C."/>
        </authorList>
    </citation>
    <scope>NUCLEOTIDE SEQUENCE [LARGE SCALE GENOMIC DNA]</scope>
</reference>
<feature type="non-terminal residue" evidence="1">
    <location>
        <position position="214"/>
    </location>
</feature>
<sequence length="214" mass="21602">MDGILGNGGELSNVSALNQLLDYASELLDYASEVLGNANILDLGKTLSGGINTSQREEDGQGRGVAVNKLGTSNASWLFSTRRQLGGDGGVKHTPSGAYKDGVASSTHGASRGVICEGGGQHVEDNAGEAQGAGFGGDALAENSLGGIQGVVRDSFCKAGANNALVVGPRDASIAGLGDFASVTKSFGAGDVGEFWVGDATRKKACVNAGMHYH</sequence>
<comment type="caution">
    <text evidence="1">The sequence shown here is derived from an EMBL/GenBank/DDBJ whole genome shotgun (WGS) entry which is preliminary data.</text>
</comment>